<keyword evidence="3" id="KW-1185">Reference proteome</keyword>
<evidence type="ECO:0000259" key="1">
    <source>
        <dbReference type="Pfam" id="PF13679"/>
    </source>
</evidence>
<proteinExistence type="predicted"/>
<gene>
    <name evidence="2" type="ORF">BSTOLATCC_MIC50151</name>
</gene>
<dbReference type="InterPro" id="IPR052220">
    <property type="entry name" value="METTL25"/>
</dbReference>
<dbReference type="SUPFAM" id="SSF53335">
    <property type="entry name" value="S-adenosyl-L-methionine-dependent methyltransferases"/>
    <property type="match status" value="2"/>
</dbReference>
<sequence length="444" mass="51379">MENYQATIDQIISFLTQYRFLIDSQLTATFIPDYFSEIPEEWINYLLSFDYHQLIQLPKILDQITLPSLHRFISDIISLSPNYPHYSDQFETSKFECYFMNPKKVHECKKLARFIFEKSINLGLDRIIDIGAGQGYLSHLLVTKGNLKVTAIEAKDHNSHQSEKRGKFIRRKMKKEEADYNTISLFVTPDNLINYTQDPCILTGLHTCGDLSATCIKAFLSDTNIKGMINVGCCYEHITEYINPCAQELVEKYLEHIGKSYTGRNLDESLNKSDEKAGFPLSNYIKITYPCFFLGRIAKKLAMSEVSLIENPEKTFKQLDFRAAFQVLLGEAYPEKSNVFCIGQGVKKYTDFRDFVSKSFLKIGLENPYRDDNLNEMYEIRFRDQEKKAAIIWSLRSLMGGLIENLILLDRAKYLSENSVNTEIFSIFDKTLSPRNLALYSWKN</sequence>
<dbReference type="EMBL" id="CAJZBQ010000050">
    <property type="protein sequence ID" value="CAG9330041.1"/>
    <property type="molecule type" value="Genomic_DNA"/>
</dbReference>
<dbReference type="AlphaFoldDB" id="A0AAU9JWX5"/>
<evidence type="ECO:0000313" key="2">
    <source>
        <dbReference type="EMBL" id="CAG9330041.1"/>
    </source>
</evidence>
<dbReference type="InterPro" id="IPR029063">
    <property type="entry name" value="SAM-dependent_MTases_sf"/>
</dbReference>
<dbReference type="PANTHER" id="PTHR12496">
    <property type="entry name" value="CGI-41 METHYLTRANSFERASE"/>
    <property type="match status" value="1"/>
</dbReference>
<dbReference type="InterPro" id="IPR025714">
    <property type="entry name" value="Methyltranfer_dom"/>
</dbReference>
<reference evidence="2" key="1">
    <citation type="submission" date="2021-09" db="EMBL/GenBank/DDBJ databases">
        <authorList>
            <consortium name="AG Swart"/>
            <person name="Singh M."/>
            <person name="Singh A."/>
            <person name="Seah K."/>
            <person name="Emmerich C."/>
        </authorList>
    </citation>
    <scope>NUCLEOTIDE SEQUENCE</scope>
    <source>
        <strain evidence="2">ATCC30299</strain>
    </source>
</reference>
<dbReference type="PANTHER" id="PTHR12496:SF0">
    <property type="entry name" value="METHYLTRANSFERASE DOMAIN-CONTAINING PROTEIN"/>
    <property type="match status" value="1"/>
</dbReference>
<feature type="domain" description="Methyltransferase" evidence="1">
    <location>
        <begin position="103"/>
        <end position="240"/>
    </location>
</feature>
<dbReference type="Pfam" id="PF13679">
    <property type="entry name" value="Methyltransf_32"/>
    <property type="match status" value="1"/>
</dbReference>
<name>A0AAU9JWX5_9CILI</name>
<evidence type="ECO:0000313" key="3">
    <source>
        <dbReference type="Proteomes" id="UP001162131"/>
    </source>
</evidence>
<dbReference type="Proteomes" id="UP001162131">
    <property type="component" value="Unassembled WGS sequence"/>
</dbReference>
<accession>A0AAU9JWX5</accession>
<organism evidence="2 3">
    <name type="scientific">Blepharisma stoltei</name>
    <dbReference type="NCBI Taxonomy" id="1481888"/>
    <lineage>
        <taxon>Eukaryota</taxon>
        <taxon>Sar</taxon>
        <taxon>Alveolata</taxon>
        <taxon>Ciliophora</taxon>
        <taxon>Postciliodesmatophora</taxon>
        <taxon>Heterotrichea</taxon>
        <taxon>Heterotrichida</taxon>
        <taxon>Blepharismidae</taxon>
        <taxon>Blepharisma</taxon>
    </lineage>
</organism>
<comment type="caution">
    <text evidence="2">The sequence shown here is derived from an EMBL/GenBank/DDBJ whole genome shotgun (WGS) entry which is preliminary data.</text>
</comment>
<protein>
    <recommendedName>
        <fullName evidence="1">Methyltransferase domain-containing protein</fullName>
    </recommendedName>
</protein>